<dbReference type="GO" id="GO:0006099">
    <property type="term" value="P:tricarboxylic acid cycle"/>
    <property type="evidence" value="ECO:0007669"/>
    <property type="project" value="TreeGrafter"/>
</dbReference>
<evidence type="ECO:0000256" key="8">
    <source>
        <dbReference type="ARBA" id="ARBA00022833"/>
    </source>
</evidence>
<keyword evidence="8" id="KW-0862">Zinc</keyword>
<feature type="transmembrane region" description="Helical" evidence="12">
    <location>
        <begin position="807"/>
        <end position="829"/>
    </location>
</feature>
<evidence type="ECO:0000256" key="10">
    <source>
        <dbReference type="ARBA" id="ARBA00023136"/>
    </source>
</evidence>
<gene>
    <name evidence="15" type="ORF">BDV34DRAFT_218086</name>
</gene>
<evidence type="ECO:0000256" key="11">
    <source>
        <dbReference type="RuleBase" id="RU000441"/>
    </source>
</evidence>
<evidence type="ECO:0000256" key="1">
    <source>
        <dbReference type="ARBA" id="ARBA00004141"/>
    </source>
</evidence>
<evidence type="ECO:0000256" key="9">
    <source>
        <dbReference type="ARBA" id="ARBA00022989"/>
    </source>
</evidence>
<dbReference type="InterPro" id="IPR006913">
    <property type="entry name" value="CENP-V/GFA"/>
</dbReference>
<proteinExistence type="inferred from homology"/>
<evidence type="ECO:0000256" key="6">
    <source>
        <dbReference type="ARBA" id="ARBA00022692"/>
    </source>
</evidence>
<feature type="transmembrane region" description="Helical" evidence="12">
    <location>
        <begin position="681"/>
        <end position="700"/>
    </location>
</feature>
<evidence type="ECO:0000313" key="15">
    <source>
        <dbReference type="EMBL" id="KAB8199399.1"/>
    </source>
</evidence>
<dbReference type="Proteomes" id="UP000326532">
    <property type="component" value="Unassembled WGS sequence"/>
</dbReference>
<comment type="similarity">
    <text evidence="2">Belongs to the Gfa family.</text>
</comment>
<dbReference type="AlphaFoldDB" id="A0A5N6D392"/>
<dbReference type="Gene3D" id="1.10.580.10">
    <property type="entry name" value="Citrate Synthase, domain 1"/>
    <property type="match status" value="1"/>
</dbReference>
<feature type="domain" description="Major facilitator superfamily (MFS) profile" evidence="13">
    <location>
        <begin position="513"/>
        <end position="947"/>
    </location>
</feature>
<dbReference type="PROSITE" id="PS51891">
    <property type="entry name" value="CENP_V_GFA"/>
    <property type="match status" value="1"/>
</dbReference>
<dbReference type="EMBL" id="ML735078">
    <property type="protein sequence ID" value="KAB8199399.1"/>
    <property type="molecule type" value="Genomic_DNA"/>
</dbReference>
<dbReference type="InterPro" id="IPR036610">
    <property type="entry name" value="PEBP-like_sf"/>
</dbReference>
<accession>A0A5N6D392</accession>
<evidence type="ECO:0000256" key="2">
    <source>
        <dbReference type="ARBA" id="ARBA00005495"/>
    </source>
</evidence>
<keyword evidence="7" id="KW-0479">Metal-binding</keyword>
<feature type="transmembrane region" description="Helical" evidence="12">
    <location>
        <begin position="836"/>
        <end position="852"/>
    </location>
</feature>
<dbReference type="CDD" id="cd00866">
    <property type="entry name" value="PEBP_euk"/>
    <property type="match status" value="1"/>
</dbReference>
<dbReference type="OMA" id="REYMLTR"/>
<dbReference type="Pfam" id="PF00083">
    <property type="entry name" value="Sugar_tr"/>
    <property type="match status" value="1"/>
</dbReference>
<evidence type="ECO:0000313" key="16">
    <source>
        <dbReference type="Proteomes" id="UP000326532"/>
    </source>
</evidence>
<keyword evidence="6 12" id="KW-0812">Transmembrane</keyword>
<dbReference type="GO" id="GO:0005975">
    <property type="term" value="P:carbohydrate metabolic process"/>
    <property type="evidence" value="ECO:0007669"/>
    <property type="project" value="TreeGrafter"/>
</dbReference>
<dbReference type="Gene3D" id="3.90.1590.10">
    <property type="entry name" value="glutathione-dependent formaldehyde- activating enzyme (gfa)"/>
    <property type="match status" value="1"/>
</dbReference>
<keyword evidence="16" id="KW-1185">Reference proteome</keyword>
<feature type="transmembrane region" description="Helical" evidence="12">
    <location>
        <begin position="927"/>
        <end position="956"/>
    </location>
</feature>
<sequence>MPLSGHCLCKAVTYKADVEAPLITAYDHCDDCQRQSGSTYSLVAVVPKDKLTINGPTKSYAGQGSSGKAVHRIFCSECGSPIAHDPEAAPEIIALKAGTLDVEIKKNLKPDTEIWTASKLPFCQEHLAKPFEHMPPPMSSGVLHIVDSRTKQKYGIPIRRNVISAIDLKSIKAPAAGTDRADHVADGLRVHDPGLQNTTVIESAISYSDHERGVLLFRGYTLSQLWDSDFEDMLHLLVWGTYPTIQQKKDVNRKLTDQMLAVPDSVHRTIRGLPRTTSPLPLILAGLSAYLACFPDTIPASTHASLYQGNLRNVDHAVIRTVAAYGVIFGLVNSHRKGIDFQPPSQENSYCANLFIMAGLLDRHSSRPDPTKLSCFRRFAMLNAEHGMALTVFSALVTASSLTDPISCLISAVAAAYGPLHFGATVSAQRTLREIGSTDKVPEFIEGVKNGRTKLFGYGHRSYKGLDPRVRPIQSILKDLDLSKNDYLKITERIEEVASADDYFRHRGLYPNADFYGNFVFTAIGFDPDIIPAAMLTQRIIGIMAHWREYMSADLDVTSSQINLTITTYMICQGIAPTLTGSFADQAGRRPAYILCFLIYIISNIALALQHSYPALLVLRAIQSSGSSGTVALASAVAADVITSAERGTYMSITSLGNILAPSLGPILGGVLSEYLGWQSIFWFLAMSSTIFFIPLVLFFPETCRTIVGDGSIPASGWNRSILNRWISKRPHRRPVLIPSASTEPALQAQLPKRRMINPLTTLSLLFHLPTGLILLSNGLIFASYYAITAGLPSQLRSIYGLNDLNIGLSFIPMGAGTLLSATFNGIIVDWNYRRMLLAPILILLYALTAPATNPPPLVLTLTLIFTISFNLTAIYNILNILLVDLHYTTPATIMATNNLVRCFLGAAATALVHPCIQRWGVRATYCLVAIVVLGVVPLLWMSLGTMLCILLYLLWTGAVAQISPLPADIPILYFRYPETSWIYPGDVVLKSRTGDLPIISSRGLNPELTYLLLFFDLDVIYGMNATVALHWYQPDMLCTMQDTGLMDMSDNTRILDKVDGYSNGGILVNKSMGAEYIAPRPPPFSHHRYVYLLFTQMGDYQFPQCYSYIFPQTAKARAGFDIQQFVDLARLGAPVAGNYFIVEYDGPVYSVRGFRSHGFGGGEGM</sequence>
<dbReference type="VEuPathDB" id="FungiDB:BDV34DRAFT_218086"/>
<keyword evidence="10 12" id="KW-0472">Membrane</keyword>
<dbReference type="Pfam" id="PF04828">
    <property type="entry name" value="GFA"/>
    <property type="match status" value="1"/>
</dbReference>
<dbReference type="InterPro" id="IPR011057">
    <property type="entry name" value="Mss4-like_sf"/>
</dbReference>
<dbReference type="PROSITE" id="PS50850">
    <property type="entry name" value="MFS"/>
    <property type="match status" value="1"/>
</dbReference>
<keyword evidence="5 11" id="KW-0808">Transferase</keyword>
<dbReference type="GO" id="GO:0016020">
    <property type="term" value="C:membrane"/>
    <property type="evidence" value="ECO:0007669"/>
    <property type="project" value="UniProtKB-SubCell"/>
</dbReference>
<dbReference type="InterPro" id="IPR036259">
    <property type="entry name" value="MFS_trans_sf"/>
</dbReference>
<dbReference type="PRINTS" id="PR00143">
    <property type="entry name" value="CITRTSNTHASE"/>
</dbReference>
<dbReference type="GO" id="GO:0046912">
    <property type="term" value="F:acyltransferase activity, acyl groups converted into alkyl on transfer"/>
    <property type="evidence" value="ECO:0007669"/>
    <property type="project" value="InterPro"/>
</dbReference>
<evidence type="ECO:0000259" key="13">
    <source>
        <dbReference type="PROSITE" id="PS50850"/>
    </source>
</evidence>
<feature type="transmembrane region" description="Helical" evidence="12">
    <location>
        <begin position="763"/>
        <end position="787"/>
    </location>
</feature>
<dbReference type="Gene3D" id="3.90.280.10">
    <property type="entry name" value="PEBP-like"/>
    <property type="match status" value="1"/>
</dbReference>
<comment type="subcellular location">
    <subcellularLocation>
        <location evidence="1">Membrane</location>
        <topology evidence="1">Multi-pass membrane protein</topology>
    </subcellularLocation>
</comment>
<dbReference type="GO" id="GO:0022857">
    <property type="term" value="F:transmembrane transporter activity"/>
    <property type="evidence" value="ECO:0007669"/>
    <property type="project" value="InterPro"/>
</dbReference>
<dbReference type="FunFam" id="1.20.1720.10:FF:000009">
    <property type="entry name" value="MFS multidrug transporter"/>
    <property type="match status" value="1"/>
</dbReference>
<evidence type="ECO:0000259" key="14">
    <source>
        <dbReference type="PROSITE" id="PS51891"/>
    </source>
</evidence>
<protein>
    <recommendedName>
        <fullName evidence="11">Citrate synthase</fullName>
    </recommendedName>
</protein>
<dbReference type="InterPro" id="IPR005828">
    <property type="entry name" value="MFS_sugar_transport-like"/>
</dbReference>
<reference evidence="15 16" key="1">
    <citation type="submission" date="2019-04" db="EMBL/GenBank/DDBJ databases">
        <title>Fungal friends and foes A comparative genomics study of 23 Aspergillus species from section Flavi.</title>
        <authorList>
            <consortium name="DOE Joint Genome Institute"/>
            <person name="Kjaerbolling I."/>
            <person name="Vesth T.C."/>
            <person name="Frisvad J.C."/>
            <person name="Nybo J.L."/>
            <person name="Theobald S."/>
            <person name="Kildgaard S."/>
            <person name="Petersen T.I."/>
            <person name="Kuo A."/>
            <person name="Sato A."/>
            <person name="Lyhne E.K."/>
            <person name="Kogle M.E."/>
            <person name="Wiebenga A."/>
            <person name="Kun R.S."/>
            <person name="Lubbers R.J."/>
            <person name="Makela M.R."/>
            <person name="Barry K."/>
            <person name="Chovatia M."/>
            <person name="Clum A."/>
            <person name="Daum C."/>
            <person name="Haridas S."/>
            <person name="He G."/>
            <person name="LaButti K."/>
            <person name="Lipzen A."/>
            <person name="Mondo S."/>
            <person name="Pangilinan J."/>
            <person name="Riley R."/>
            <person name="Salamov A."/>
            <person name="Simmons B.A."/>
            <person name="Magnuson J.K."/>
            <person name="Henrissat B."/>
            <person name="Mortensen U.H."/>
            <person name="Larsen T.O."/>
            <person name="De vries R.P."/>
            <person name="Grigoriev I.V."/>
            <person name="Machida M."/>
            <person name="Baker S.E."/>
            <person name="Andersen M.R."/>
        </authorList>
    </citation>
    <scope>NUCLEOTIDE SEQUENCE [LARGE SCALE GENOMIC DNA]</scope>
    <source>
        <strain evidence="15 16">CBS 117618</strain>
    </source>
</reference>
<evidence type="ECO:0000256" key="12">
    <source>
        <dbReference type="SAM" id="Phobius"/>
    </source>
</evidence>
<dbReference type="InterPro" id="IPR035810">
    <property type="entry name" value="PEBP_euk"/>
</dbReference>
<dbReference type="PANTHER" id="PTHR11739:SF4">
    <property type="entry name" value="CITRATE SYNTHASE, PEROXISOMAL"/>
    <property type="match status" value="1"/>
</dbReference>
<feature type="transmembrane region" description="Helical" evidence="12">
    <location>
        <begin position="592"/>
        <end position="609"/>
    </location>
</feature>
<comment type="similarity">
    <text evidence="3 11">Belongs to the citrate synthase family.</text>
</comment>
<evidence type="ECO:0000256" key="5">
    <source>
        <dbReference type="ARBA" id="ARBA00022679"/>
    </source>
</evidence>
<dbReference type="InterPro" id="IPR020846">
    <property type="entry name" value="MFS_dom"/>
</dbReference>
<evidence type="ECO:0000256" key="4">
    <source>
        <dbReference type="ARBA" id="ARBA00022448"/>
    </source>
</evidence>
<keyword evidence="9 12" id="KW-1133">Transmembrane helix</keyword>
<dbReference type="InterPro" id="IPR016142">
    <property type="entry name" value="Citrate_synth-like_lrg_a-sub"/>
</dbReference>
<dbReference type="InterPro" id="IPR036969">
    <property type="entry name" value="Citrate_synthase_sf"/>
</dbReference>
<dbReference type="GO" id="GO:0016846">
    <property type="term" value="F:carbon-sulfur lyase activity"/>
    <property type="evidence" value="ECO:0007669"/>
    <property type="project" value="InterPro"/>
</dbReference>
<keyword evidence="4" id="KW-0813">Transport</keyword>
<dbReference type="Gene3D" id="1.20.1250.20">
    <property type="entry name" value="MFS general substrate transporter like domains"/>
    <property type="match status" value="1"/>
</dbReference>
<name>A0A5N6D392_ASPPA</name>
<feature type="domain" description="CENP-V/GFA" evidence="14">
    <location>
        <begin position="3"/>
        <end position="116"/>
    </location>
</feature>
<evidence type="ECO:0000256" key="3">
    <source>
        <dbReference type="ARBA" id="ARBA00010566"/>
    </source>
</evidence>
<dbReference type="GO" id="GO:0046872">
    <property type="term" value="F:metal ion binding"/>
    <property type="evidence" value="ECO:0007669"/>
    <property type="project" value="UniProtKB-KW"/>
</dbReference>
<dbReference type="SUPFAM" id="SSF103473">
    <property type="entry name" value="MFS general substrate transporter"/>
    <property type="match status" value="1"/>
</dbReference>
<dbReference type="SUPFAM" id="SSF49777">
    <property type="entry name" value="PEBP-like"/>
    <property type="match status" value="1"/>
</dbReference>
<dbReference type="Gene3D" id="1.20.1720.10">
    <property type="entry name" value="Multidrug resistance protein D"/>
    <property type="match status" value="1"/>
</dbReference>
<dbReference type="InterPro" id="IPR002020">
    <property type="entry name" value="Citrate_synthase"/>
</dbReference>
<dbReference type="SUPFAM" id="SSF51316">
    <property type="entry name" value="Mss4-like"/>
    <property type="match status" value="1"/>
</dbReference>
<dbReference type="Pfam" id="PF00285">
    <property type="entry name" value="Citrate_synt"/>
    <property type="match status" value="1"/>
</dbReference>
<dbReference type="GO" id="GO:0005759">
    <property type="term" value="C:mitochondrial matrix"/>
    <property type="evidence" value="ECO:0007669"/>
    <property type="project" value="TreeGrafter"/>
</dbReference>
<dbReference type="PANTHER" id="PTHR11739">
    <property type="entry name" value="CITRATE SYNTHASE"/>
    <property type="match status" value="1"/>
</dbReference>
<organism evidence="15 16">
    <name type="scientific">Aspergillus parasiticus</name>
    <dbReference type="NCBI Taxonomy" id="5067"/>
    <lineage>
        <taxon>Eukaryota</taxon>
        <taxon>Fungi</taxon>
        <taxon>Dikarya</taxon>
        <taxon>Ascomycota</taxon>
        <taxon>Pezizomycotina</taxon>
        <taxon>Eurotiomycetes</taxon>
        <taxon>Eurotiomycetidae</taxon>
        <taxon>Eurotiales</taxon>
        <taxon>Aspergillaceae</taxon>
        <taxon>Aspergillus</taxon>
        <taxon>Aspergillus subgen. Circumdati</taxon>
    </lineage>
</organism>
<dbReference type="SUPFAM" id="SSF48256">
    <property type="entry name" value="Citrate synthase"/>
    <property type="match status" value="1"/>
</dbReference>
<feature type="transmembrane region" description="Helical" evidence="12">
    <location>
        <begin position="858"/>
        <end position="879"/>
    </location>
</feature>
<evidence type="ECO:0000256" key="7">
    <source>
        <dbReference type="ARBA" id="ARBA00022723"/>
    </source>
</evidence>